<keyword evidence="9" id="KW-1185">Reference proteome</keyword>
<feature type="non-terminal residue" evidence="8">
    <location>
        <position position="1"/>
    </location>
</feature>
<evidence type="ECO:0008006" key="10">
    <source>
        <dbReference type="Google" id="ProtNLM"/>
    </source>
</evidence>
<dbReference type="Proteomes" id="UP000277580">
    <property type="component" value="Unassembled WGS sequence"/>
</dbReference>
<comment type="subcellular location">
    <subcellularLocation>
        <location evidence="2">Cytoplasm</location>
    </subcellularLocation>
    <subcellularLocation>
        <location evidence="1">Nucleus</location>
    </subcellularLocation>
</comment>
<dbReference type="AlphaFoldDB" id="A0A3N4L2E9"/>
<feature type="compositionally biased region" description="Basic and acidic residues" evidence="7">
    <location>
        <begin position="69"/>
        <end position="85"/>
    </location>
</feature>
<evidence type="ECO:0000256" key="2">
    <source>
        <dbReference type="ARBA" id="ARBA00004496"/>
    </source>
</evidence>
<feature type="region of interest" description="Disordered" evidence="7">
    <location>
        <begin position="1"/>
        <end position="85"/>
    </location>
</feature>
<proteinExistence type="predicted"/>
<accession>A0A3N4L2E9</accession>
<keyword evidence="6" id="KW-0539">Nucleus</keyword>
<sequence length="131" mass="14250">PPTAPSGRTRAARRQASPSLGLDKSLATLPRASDDPALSNKEATAKKVGDAMLRATLGDSGVKKRKRGGKEASRRQKERMGKAVEKAEAVMERLDKKRGDSMKRGKVVKERRDDWGVLNEKIEGEVEAVKG</sequence>
<keyword evidence="3" id="KW-0813">Transport</keyword>
<dbReference type="PANTHER" id="PTHR28280">
    <property type="entry name" value="SHUTTLING PRE-60S FACTOR ECM1"/>
    <property type="match status" value="1"/>
</dbReference>
<dbReference type="InterPro" id="IPR053278">
    <property type="entry name" value="Pre-60S_factor_ECM1"/>
</dbReference>
<evidence type="ECO:0000256" key="6">
    <source>
        <dbReference type="ARBA" id="ARBA00023242"/>
    </source>
</evidence>
<evidence type="ECO:0000256" key="4">
    <source>
        <dbReference type="ARBA" id="ARBA00022490"/>
    </source>
</evidence>
<feature type="non-terminal residue" evidence="8">
    <location>
        <position position="131"/>
    </location>
</feature>
<dbReference type="GO" id="GO:0005737">
    <property type="term" value="C:cytoplasm"/>
    <property type="evidence" value="ECO:0007669"/>
    <property type="project" value="UniProtKB-SubCell"/>
</dbReference>
<protein>
    <recommendedName>
        <fullName evidence="10">Ribosome biogenesis protein Alb1</fullName>
    </recommendedName>
</protein>
<dbReference type="PANTHER" id="PTHR28280:SF1">
    <property type="entry name" value="SHUTTLING PRE-60S FACTOR ECM1"/>
    <property type="match status" value="1"/>
</dbReference>
<evidence type="ECO:0000256" key="1">
    <source>
        <dbReference type="ARBA" id="ARBA00004123"/>
    </source>
</evidence>
<dbReference type="InterPro" id="IPR022784">
    <property type="entry name" value="Ribosome_bgen_Alb1"/>
</dbReference>
<gene>
    <name evidence="8" type="ORF">P167DRAFT_470980</name>
</gene>
<evidence type="ECO:0000256" key="7">
    <source>
        <dbReference type="SAM" id="MobiDB-lite"/>
    </source>
</evidence>
<keyword evidence="4" id="KW-0963">Cytoplasm</keyword>
<dbReference type="OrthoDB" id="5304887at2759"/>
<name>A0A3N4L2E9_9PEZI</name>
<keyword evidence="5" id="KW-0690">Ribosome biogenesis</keyword>
<dbReference type="InParanoid" id="A0A3N4L2E9"/>
<evidence type="ECO:0000256" key="5">
    <source>
        <dbReference type="ARBA" id="ARBA00022517"/>
    </source>
</evidence>
<dbReference type="Pfam" id="PF09135">
    <property type="entry name" value="Alb1"/>
    <property type="match status" value="1"/>
</dbReference>
<evidence type="ECO:0000313" key="9">
    <source>
        <dbReference type="Proteomes" id="UP000277580"/>
    </source>
</evidence>
<dbReference type="GO" id="GO:0030687">
    <property type="term" value="C:preribosome, large subunit precursor"/>
    <property type="evidence" value="ECO:0007669"/>
    <property type="project" value="TreeGrafter"/>
</dbReference>
<evidence type="ECO:0000256" key="3">
    <source>
        <dbReference type="ARBA" id="ARBA00022448"/>
    </source>
</evidence>
<dbReference type="GO" id="GO:0005730">
    <property type="term" value="C:nucleolus"/>
    <property type="evidence" value="ECO:0007669"/>
    <property type="project" value="TreeGrafter"/>
</dbReference>
<reference evidence="8 9" key="1">
    <citation type="journal article" date="2018" name="Nat. Ecol. Evol.">
        <title>Pezizomycetes genomes reveal the molecular basis of ectomycorrhizal truffle lifestyle.</title>
        <authorList>
            <person name="Murat C."/>
            <person name="Payen T."/>
            <person name="Noel B."/>
            <person name="Kuo A."/>
            <person name="Morin E."/>
            <person name="Chen J."/>
            <person name="Kohler A."/>
            <person name="Krizsan K."/>
            <person name="Balestrini R."/>
            <person name="Da Silva C."/>
            <person name="Montanini B."/>
            <person name="Hainaut M."/>
            <person name="Levati E."/>
            <person name="Barry K.W."/>
            <person name="Belfiori B."/>
            <person name="Cichocki N."/>
            <person name="Clum A."/>
            <person name="Dockter R.B."/>
            <person name="Fauchery L."/>
            <person name="Guy J."/>
            <person name="Iotti M."/>
            <person name="Le Tacon F."/>
            <person name="Lindquist E.A."/>
            <person name="Lipzen A."/>
            <person name="Malagnac F."/>
            <person name="Mello A."/>
            <person name="Molinier V."/>
            <person name="Miyauchi S."/>
            <person name="Poulain J."/>
            <person name="Riccioni C."/>
            <person name="Rubini A."/>
            <person name="Sitrit Y."/>
            <person name="Splivallo R."/>
            <person name="Traeger S."/>
            <person name="Wang M."/>
            <person name="Zifcakova L."/>
            <person name="Wipf D."/>
            <person name="Zambonelli A."/>
            <person name="Paolocci F."/>
            <person name="Nowrousian M."/>
            <person name="Ottonello S."/>
            <person name="Baldrian P."/>
            <person name="Spatafora J.W."/>
            <person name="Henrissat B."/>
            <person name="Nagy L.G."/>
            <person name="Aury J.M."/>
            <person name="Wincker P."/>
            <person name="Grigoriev I.V."/>
            <person name="Bonfante P."/>
            <person name="Martin F.M."/>
        </authorList>
    </citation>
    <scope>NUCLEOTIDE SEQUENCE [LARGE SCALE GENOMIC DNA]</scope>
    <source>
        <strain evidence="8 9">CCBAS932</strain>
    </source>
</reference>
<organism evidence="8 9">
    <name type="scientific">Morchella conica CCBAS932</name>
    <dbReference type="NCBI Taxonomy" id="1392247"/>
    <lineage>
        <taxon>Eukaryota</taxon>
        <taxon>Fungi</taxon>
        <taxon>Dikarya</taxon>
        <taxon>Ascomycota</taxon>
        <taxon>Pezizomycotina</taxon>
        <taxon>Pezizomycetes</taxon>
        <taxon>Pezizales</taxon>
        <taxon>Morchellaceae</taxon>
        <taxon>Morchella</taxon>
    </lineage>
</organism>
<evidence type="ECO:0000313" key="8">
    <source>
        <dbReference type="EMBL" id="RPB15829.1"/>
    </source>
</evidence>
<dbReference type="GO" id="GO:0000055">
    <property type="term" value="P:ribosomal large subunit export from nucleus"/>
    <property type="evidence" value="ECO:0007669"/>
    <property type="project" value="TreeGrafter"/>
</dbReference>
<dbReference type="EMBL" id="ML119111">
    <property type="protein sequence ID" value="RPB15829.1"/>
    <property type="molecule type" value="Genomic_DNA"/>
</dbReference>